<comment type="similarity">
    <text evidence="1 6">Belongs to the acylphosphatase family.</text>
</comment>
<comment type="catalytic activity">
    <reaction evidence="4 5">
        <text>an acyl phosphate + H2O = a carboxylate + phosphate + H(+)</text>
        <dbReference type="Rhea" id="RHEA:14965"/>
        <dbReference type="ChEBI" id="CHEBI:15377"/>
        <dbReference type="ChEBI" id="CHEBI:15378"/>
        <dbReference type="ChEBI" id="CHEBI:29067"/>
        <dbReference type="ChEBI" id="CHEBI:43474"/>
        <dbReference type="ChEBI" id="CHEBI:59918"/>
        <dbReference type="EC" id="3.6.1.7"/>
    </reaction>
</comment>
<evidence type="ECO:0000256" key="2">
    <source>
        <dbReference type="ARBA" id="ARBA00012150"/>
    </source>
</evidence>
<evidence type="ECO:0000256" key="1">
    <source>
        <dbReference type="ARBA" id="ARBA00005614"/>
    </source>
</evidence>
<protein>
    <recommendedName>
        <fullName evidence="3 5">acylphosphatase</fullName>
        <ecNumber evidence="2 5">3.6.1.7</ecNumber>
    </recommendedName>
</protein>
<dbReference type="Gene3D" id="3.30.70.100">
    <property type="match status" value="1"/>
</dbReference>
<dbReference type="EC" id="3.6.1.7" evidence="2 5"/>
<feature type="active site" evidence="5">
    <location>
        <position position="37"/>
    </location>
</feature>
<comment type="caution">
    <text evidence="7">The sequence shown here is derived from an EMBL/GenBank/DDBJ whole genome shotgun (WGS) entry which is preliminary data.</text>
</comment>
<dbReference type="RefSeq" id="WP_021093941.1">
    <property type="nucleotide sequence ID" value="NZ_ANOC01000004.1"/>
</dbReference>
<evidence type="ECO:0000256" key="4">
    <source>
        <dbReference type="ARBA" id="ARBA00047645"/>
    </source>
</evidence>
<dbReference type="Proteomes" id="UP000032047">
    <property type="component" value="Unassembled WGS sequence"/>
</dbReference>
<dbReference type="PANTHER" id="PTHR47268:SF4">
    <property type="entry name" value="ACYLPHOSPHATASE"/>
    <property type="match status" value="1"/>
</dbReference>
<sequence>MIVRYSVVAHGRVQGVGFRYFAQYEARRRGLTGWVKNCEADHMIEMEVQGEVERVEAFVDEIKKGPPFARVERVEQYAIPTVPHETTFRIIY</sequence>
<evidence type="ECO:0000256" key="3">
    <source>
        <dbReference type="ARBA" id="ARBA00015991"/>
    </source>
</evidence>
<dbReference type="PATRIC" id="fig|265546.4.peg.2082"/>
<organism evidence="7 8">
    <name type="scientific">Anoxybacillus ayderensis</name>
    <dbReference type="NCBI Taxonomy" id="265546"/>
    <lineage>
        <taxon>Bacteria</taxon>
        <taxon>Bacillati</taxon>
        <taxon>Bacillota</taxon>
        <taxon>Bacilli</taxon>
        <taxon>Bacillales</taxon>
        <taxon>Anoxybacillaceae</taxon>
        <taxon>Anoxybacillus</taxon>
    </lineage>
</organism>
<proteinExistence type="inferred from homology"/>
<keyword evidence="8" id="KW-1185">Reference proteome</keyword>
<evidence type="ECO:0000313" key="8">
    <source>
        <dbReference type="Proteomes" id="UP000032047"/>
    </source>
</evidence>
<feature type="active site" evidence="5">
    <location>
        <position position="19"/>
    </location>
</feature>
<evidence type="ECO:0000313" key="7">
    <source>
        <dbReference type="EMBL" id="KIP20778.1"/>
    </source>
</evidence>
<dbReference type="InterPro" id="IPR036046">
    <property type="entry name" value="Acylphosphatase-like_dom_sf"/>
</dbReference>
<dbReference type="InterPro" id="IPR020456">
    <property type="entry name" value="Acylphosphatase"/>
</dbReference>
<evidence type="ECO:0000256" key="5">
    <source>
        <dbReference type="PROSITE-ProRule" id="PRU00520"/>
    </source>
</evidence>
<keyword evidence="5 7" id="KW-0378">Hydrolase</keyword>
<name>A0A0D0HSC7_9BACL</name>
<dbReference type="AlphaFoldDB" id="A0A0D0HSC7"/>
<accession>A0A0D0HSC7</accession>
<evidence type="ECO:0000256" key="6">
    <source>
        <dbReference type="RuleBase" id="RU004168"/>
    </source>
</evidence>
<dbReference type="Pfam" id="PF00708">
    <property type="entry name" value="Acylphosphatase"/>
    <property type="match status" value="1"/>
</dbReference>
<reference evidence="7 8" key="1">
    <citation type="submission" date="2015-01" db="EMBL/GenBank/DDBJ databases">
        <title>Genome sequence of Anoxybacillus ayderensis strain AB04.</title>
        <authorList>
            <person name="Belduz A.O."/>
            <person name="Canakci S."/>
            <person name="Chan K.-G."/>
            <person name="Kahar U.M."/>
            <person name="Yaakob A.S."/>
            <person name="Chan C.S."/>
            <person name="Goh K.M."/>
        </authorList>
    </citation>
    <scope>NUCLEOTIDE SEQUENCE [LARGE SCALE GENOMIC DNA]</scope>
    <source>
        <strain evidence="7 8">AB04</strain>
    </source>
</reference>
<gene>
    <name evidence="7" type="ORF">JV16_02077</name>
</gene>
<dbReference type="SUPFAM" id="SSF54975">
    <property type="entry name" value="Acylphosphatase/BLUF domain-like"/>
    <property type="match status" value="1"/>
</dbReference>
<dbReference type="PROSITE" id="PS51160">
    <property type="entry name" value="ACYLPHOSPHATASE_3"/>
    <property type="match status" value="1"/>
</dbReference>
<dbReference type="GO" id="GO:0003998">
    <property type="term" value="F:acylphosphatase activity"/>
    <property type="evidence" value="ECO:0007669"/>
    <property type="project" value="UniProtKB-EC"/>
</dbReference>
<dbReference type="EMBL" id="JXTG01000011">
    <property type="protein sequence ID" value="KIP20778.1"/>
    <property type="molecule type" value="Genomic_DNA"/>
</dbReference>
<dbReference type="PANTHER" id="PTHR47268">
    <property type="entry name" value="ACYLPHOSPHATASE"/>
    <property type="match status" value="1"/>
</dbReference>
<dbReference type="InterPro" id="IPR001792">
    <property type="entry name" value="Acylphosphatase-like_dom"/>
</dbReference>